<name>A0ABQ5V2F6_9PROT</name>
<proteinExistence type="inferred from homology"/>
<keyword evidence="6 7" id="KW-0472">Membrane</keyword>
<evidence type="ECO:0000256" key="2">
    <source>
        <dbReference type="ARBA" id="ARBA00009784"/>
    </source>
</evidence>
<comment type="caution">
    <text evidence="8">The sequence shown here is derived from an EMBL/GenBank/DDBJ whole genome shotgun (WGS) entry which is preliminary data.</text>
</comment>
<reference evidence="8" key="2">
    <citation type="submission" date="2023-01" db="EMBL/GenBank/DDBJ databases">
        <title>Draft genome sequence of Algimonas porphyrae strain NBRC 108216.</title>
        <authorList>
            <person name="Sun Q."/>
            <person name="Mori K."/>
        </authorList>
    </citation>
    <scope>NUCLEOTIDE SEQUENCE</scope>
    <source>
        <strain evidence="8">NBRC 108216</strain>
    </source>
</reference>
<feature type="transmembrane region" description="Helical" evidence="7">
    <location>
        <begin position="47"/>
        <end position="68"/>
    </location>
</feature>
<feature type="transmembrane region" description="Helical" evidence="7">
    <location>
        <begin position="77"/>
        <end position="95"/>
    </location>
</feature>
<dbReference type="InterPro" id="IPR002771">
    <property type="entry name" value="Multi_antbiot-R_MarC"/>
</dbReference>
<comment type="caution">
    <text evidence="7">Lacks conserved residue(s) required for the propagation of feature annotation.</text>
</comment>
<gene>
    <name evidence="8" type="ORF">GCM10007854_13770</name>
</gene>
<feature type="transmembrane region" description="Helical" evidence="7">
    <location>
        <begin position="152"/>
        <end position="174"/>
    </location>
</feature>
<evidence type="ECO:0000256" key="6">
    <source>
        <dbReference type="ARBA" id="ARBA00023136"/>
    </source>
</evidence>
<keyword evidence="9" id="KW-1185">Reference proteome</keyword>
<keyword evidence="4 7" id="KW-0812">Transmembrane</keyword>
<comment type="subcellular location">
    <subcellularLocation>
        <location evidence="1 7">Cell membrane</location>
        <topology evidence="1 7">Multi-pass membrane protein</topology>
    </subcellularLocation>
</comment>
<dbReference type="Pfam" id="PF01914">
    <property type="entry name" value="MarC"/>
    <property type="match status" value="1"/>
</dbReference>
<dbReference type="NCBIfam" id="TIGR00427">
    <property type="entry name" value="NAAT family transporter"/>
    <property type="match status" value="1"/>
</dbReference>
<reference evidence="8" key="1">
    <citation type="journal article" date="2014" name="Int. J. Syst. Evol. Microbiol.">
        <title>Complete genome of a new Firmicutes species belonging to the dominant human colonic microbiota ('Ruminococcus bicirculans') reveals two chromosomes and a selective capacity to utilize plant glucans.</title>
        <authorList>
            <consortium name="NISC Comparative Sequencing Program"/>
            <person name="Wegmann U."/>
            <person name="Louis P."/>
            <person name="Goesmann A."/>
            <person name="Henrissat B."/>
            <person name="Duncan S.H."/>
            <person name="Flint H.J."/>
        </authorList>
    </citation>
    <scope>NUCLEOTIDE SEQUENCE</scope>
    <source>
        <strain evidence="8">NBRC 108216</strain>
    </source>
</reference>
<comment type="similarity">
    <text evidence="2 7">Belongs to the UPF0056 (MarC) family.</text>
</comment>
<keyword evidence="3" id="KW-1003">Cell membrane</keyword>
<sequence length="212" mass="22773">MDVWFDMAVFASAFATLFVIIDPPGCAPIFATLTQGTSKAHQRTMAFKAVGVASVILIGFAFVGEWLFGKLGISLDALRIAGGVMLFIIGLNMVFEKRTEKREDRAEDLLEDIEDPEDISVFPMGIPMIAGPGTMASLLLMMGDQNDRSGEIAVMTALIAVLLITLVSFLLAAPLLRLMGKTFTNVLTRVLGVLLATLASQFVLDGIQGALF</sequence>
<evidence type="ECO:0000256" key="4">
    <source>
        <dbReference type="ARBA" id="ARBA00022692"/>
    </source>
</evidence>
<evidence type="ECO:0000256" key="3">
    <source>
        <dbReference type="ARBA" id="ARBA00022475"/>
    </source>
</evidence>
<dbReference type="Proteomes" id="UP001161390">
    <property type="component" value="Unassembled WGS sequence"/>
</dbReference>
<accession>A0ABQ5V2F6</accession>
<evidence type="ECO:0000256" key="1">
    <source>
        <dbReference type="ARBA" id="ARBA00004651"/>
    </source>
</evidence>
<dbReference type="PANTHER" id="PTHR33508:SF1">
    <property type="entry name" value="UPF0056 MEMBRANE PROTEIN YHCE"/>
    <property type="match status" value="1"/>
</dbReference>
<evidence type="ECO:0000313" key="8">
    <source>
        <dbReference type="EMBL" id="GLQ20422.1"/>
    </source>
</evidence>
<protein>
    <recommendedName>
        <fullName evidence="7">UPF0056 membrane protein</fullName>
    </recommendedName>
</protein>
<feature type="transmembrane region" description="Helical" evidence="7">
    <location>
        <begin position="186"/>
        <end position="204"/>
    </location>
</feature>
<dbReference type="RefSeq" id="WP_284371004.1">
    <property type="nucleotide sequence ID" value="NZ_BSNJ01000003.1"/>
</dbReference>
<dbReference type="PANTHER" id="PTHR33508">
    <property type="entry name" value="UPF0056 MEMBRANE PROTEIN YHCE"/>
    <property type="match status" value="1"/>
</dbReference>
<organism evidence="8 9">
    <name type="scientific">Algimonas porphyrae</name>
    <dbReference type="NCBI Taxonomy" id="1128113"/>
    <lineage>
        <taxon>Bacteria</taxon>
        <taxon>Pseudomonadati</taxon>
        <taxon>Pseudomonadota</taxon>
        <taxon>Alphaproteobacteria</taxon>
        <taxon>Maricaulales</taxon>
        <taxon>Robiginitomaculaceae</taxon>
        <taxon>Algimonas</taxon>
    </lineage>
</organism>
<feature type="transmembrane region" description="Helical" evidence="7">
    <location>
        <begin position="119"/>
        <end position="140"/>
    </location>
</feature>
<evidence type="ECO:0000256" key="5">
    <source>
        <dbReference type="ARBA" id="ARBA00022989"/>
    </source>
</evidence>
<dbReference type="EMBL" id="BSNJ01000003">
    <property type="protein sequence ID" value="GLQ20422.1"/>
    <property type="molecule type" value="Genomic_DNA"/>
</dbReference>
<keyword evidence="5 7" id="KW-1133">Transmembrane helix</keyword>
<evidence type="ECO:0000313" key="9">
    <source>
        <dbReference type="Proteomes" id="UP001161390"/>
    </source>
</evidence>
<evidence type="ECO:0000256" key="7">
    <source>
        <dbReference type="RuleBase" id="RU362048"/>
    </source>
</evidence>